<organism evidence="2 3">
    <name type="scientific">Stenotrophomonas chelatiphaga</name>
    <dbReference type="NCBI Taxonomy" id="517011"/>
    <lineage>
        <taxon>Bacteria</taxon>
        <taxon>Pseudomonadati</taxon>
        <taxon>Pseudomonadota</taxon>
        <taxon>Gammaproteobacteria</taxon>
        <taxon>Lysobacterales</taxon>
        <taxon>Lysobacteraceae</taxon>
        <taxon>Stenotrophomonas</taxon>
    </lineage>
</organism>
<feature type="chain" id="PRO_5006395610" evidence="1">
    <location>
        <begin position="25"/>
        <end position="553"/>
    </location>
</feature>
<keyword evidence="1" id="KW-0732">Signal</keyword>
<dbReference type="AlphaFoldDB" id="A0A0R0DFJ2"/>
<gene>
    <name evidence="2" type="ORF">ABB28_01515</name>
</gene>
<feature type="signal peptide" evidence="1">
    <location>
        <begin position="1"/>
        <end position="24"/>
    </location>
</feature>
<evidence type="ECO:0000313" key="2">
    <source>
        <dbReference type="EMBL" id="KRG77082.1"/>
    </source>
</evidence>
<evidence type="ECO:0000313" key="3">
    <source>
        <dbReference type="Proteomes" id="UP000051386"/>
    </source>
</evidence>
<proteinExistence type="predicted"/>
<sequence>MDFPRWLYALTVAVTAMITGAASAATAGSNPAAPSVYYVRQTVSSGPDAGDEQTLSGYYEATLQAASRAGTQLLLAPIWSHQVDAAGHTSYLMDLDPNDATAAAQLAVLGQGFSAAVTRSGDTGALRATNQGAWTALSRTSPEAASALLSLHQVPGLRPVQLRASVAMGDVVAGTLRIEPHGSVETRLQVIEVTPDAVLMEMSVTGPGAQGDGRLVAARGDGMPIELRMELRYAASKGLPASVHRVHLADTAYDPMLQMSDDVDSYVSYAEQVSQTLQRAPFSAVAPDPSAYTHRAAVLGELEDYMVGAASLPTLMPYMGAFWIPAENGTGRWLAIGARSSVERDPSAGQGQHERILMSRLHRVAMLDADGAEIAGLPTKRVTPTLFFPEKYAATQNEASFPFHLPLGAPRDVLGRIEAVRMSVDAEVYAFETTEILQPGERSALNPDITLLRPTAHRATLLQGRQSWRAKTGLYSVVVPLDEDGNVLPSEQMTIAPLKPAQPTRLAQVPLAWENGRLPMRTEIATARPIAALQVRHYRWSSVPTTWTFPMRE</sequence>
<dbReference type="EMBL" id="LDJK01000005">
    <property type="protein sequence ID" value="KRG77082.1"/>
    <property type="molecule type" value="Genomic_DNA"/>
</dbReference>
<name>A0A0R0DFJ2_9GAMM</name>
<reference evidence="2 3" key="1">
    <citation type="submission" date="2015-05" db="EMBL/GenBank/DDBJ databases">
        <title>Genome sequencing and analysis of members of genus Stenotrophomonas.</title>
        <authorList>
            <person name="Patil P.P."/>
            <person name="Midha S."/>
            <person name="Patil P.B."/>
        </authorList>
    </citation>
    <scope>NUCLEOTIDE SEQUENCE [LARGE SCALE GENOMIC DNA]</scope>
    <source>
        <strain evidence="2 3">DSM 21508</strain>
    </source>
</reference>
<dbReference type="RefSeq" id="WP_057506932.1">
    <property type="nucleotide sequence ID" value="NZ_LDJK01000005.1"/>
</dbReference>
<protein>
    <submittedName>
        <fullName evidence="2">Uncharacterized protein</fullName>
    </submittedName>
</protein>
<accession>A0A0R0DFJ2</accession>
<comment type="caution">
    <text evidence="2">The sequence shown here is derived from an EMBL/GenBank/DDBJ whole genome shotgun (WGS) entry which is preliminary data.</text>
</comment>
<dbReference type="PATRIC" id="fig|517011.3.peg.2068"/>
<dbReference type="Proteomes" id="UP000051386">
    <property type="component" value="Unassembled WGS sequence"/>
</dbReference>
<evidence type="ECO:0000256" key="1">
    <source>
        <dbReference type="SAM" id="SignalP"/>
    </source>
</evidence>
<keyword evidence="3" id="KW-1185">Reference proteome</keyword>